<dbReference type="PROSITE" id="PS51379">
    <property type="entry name" value="4FE4S_FER_2"/>
    <property type="match status" value="2"/>
</dbReference>
<keyword evidence="1" id="KW-0479">Metal-binding</keyword>
<organism evidence="5">
    <name type="scientific">uncultured Acetothermia bacterium</name>
    <dbReference type="NCBI Taxonomy" id="236499"/>
    <lineage>
        <taxon>Bacteria</taxon>
        <taxon>Candidatus Bipolaricaulota</taxon>
        <taxon>environmental samples</taxon>
    </lineage>
</organism>
<dbReference type="GO" id="GO:0046872">
    <property type="term" value="F:metal ion binding"/>
    <property type="evidence" value="ECO:0007669"/>
    <property type="project" value="UniProtKB-KW"/>
</dbReference>
<dbReference type="PANTHER" id="PTHR40447">
    <property type="entry name" value="ANAEROBIC SULFITE REDUCTASE SUBUNIT A"/>
    <property type="match status" value="1"/>
</dbReference>
<gene>
    <name evidence="5" type="ORF">HGMM_F51D07C32</name>
</gene>
<dbReference type="PROSITE" id="PS00198">
    <property type="entry name" value="4FE4S_FER_1"/>
    <property type="match status" value="1"/>
</dbReference>
<dbReference type="InterPro" id="IPR009051">
    <property type="entry name" value="Helical_ferredxn"/>
</dbReference>
<evidence type="ECO:0000256" key="1">
    <source>
        <dbReference type="ARBA" id="ARBA00022723"/>
    </source>
</evidence>
<dbReference type="InterPro" id="IPR017900">
    <property type="entry name" value="4Fe4S_Fe_S_CS"/>
</dbReference>
<keyword evidence="2" id="KW-0408">Iron</keyword>
<dbReference type="AlphaFoldDB" id="H5SN15"/>
<evidence type="ECO:0000256" key="3">
    <source>
        <dbReference type="ARBA" id="ARBA00023014"/>
    </source>
</evidence>
<dbReference type="GO" id="GO:0051536">
    <property type="term" value="F:iron-sulfur cluster binding"/>
    <property type="evidence" value="ECO:0007669"/>
    <property type="project" value="UniProtKB-KW"/>
</dbReference>
<feature type="domain" description="4Fe-4S ferredoxin-type" evidence="4">
    <location>
        <begin position="253"/>
        <end position="285"/>
    </location>
</feature>
<accession>H5SN15</accession>
<sequence>MIREQVIIERADFQKLLDALRQKGYQPVGPTVRDGAIVYDKITAVEDLPIGWTDEQDAGKYRLKQRADQALFGYVVGPHSWKKFLHPPVLSLWKARKNGKGFEIIPNNGEIPAYAFIGVRSCELNAIFIQDRVFTNGKFRDPHYQARRQRVFLVAVNCVQAGGTCFCVSMKTGPKATVGFDLALTEIIEDQRHYFVVEVGTEKGAEVLQKVPTKPAQPADTKLAEERIARAAQQMGRQLDTMDIKELLYRNLEHPRWDEVATRCLSCANCTLVCPTCFCTTVEDVTDLTGSEAERVRKWDSCFTLDFSYIHGGSVRASAKSRYRQWLTHKLASWIDQFGTSGCVGCGRCITWCPVGIDITEEVRAIRESQHRP</sequence>
<protein>
    <submittedName>
        <fullName evidence="5">4Fe-4S ferredoxin iron-sulfur binding domain protein</fullName>
    </submittedName>
</protein>
<dbReference type="SUPFAM" id="SSF46548">
    <property type="entry name" value="alpha-helical ferredoxin"/>
    <property type="match status" value="1"/>
</dbReference>
<reference evidence="5" key="2">
    <citation type="journal article" date="2012" name="PLoS ONE">
        <title>A Deeply Branching Thermophilic Bacterium with an Ancient Acetyl-CoA Pathway Dominates a Subsurface Ecosystem.</title>
        <authorList>
            <person name="Takami H."/>
            <person name="Noguchi H."/>
            <person name="Takaki Y."/>
            <person name="Uchiyama I."/>
            <person name="Toyoda A."/>
            <person name="Nishi S."/>
            <person name="Chee G.-J."/>
            <person name="Arai W."/>
            <person name="Nunoura T."/>
            <person name="Itoh T."/>
            <person name="Hattori M."/>
            <person name="Takai K."/>
        </authorList>
    </citation>
    <scope>NUCLEOTIDE SEQUENCE</scope>
</reference>
<evidence type="ECO:0000259" key="4">
    <source>
        <dbReference type="PROSITE" id="PS51379"/>
    </source>
</evidence>
<dbReference type="InterPro" id="IPR017896">
    <property type="entry name" value="4Fe4S_Fe-S-bd"/>
</dbReference>
<reference evidence="5" key="1">
    <citation type="journal article" date="2005" name="Environ. Microbiol.">
        <title>Genetic and functional properties of uncultivated thermophilic crenarchaeotes from a subsurface gold mine as revealed by analysis of genome fragments.</title>
        <authorList>
            <person name="Nunoura T."/>
            <person name="Hirayama H."/>
            <person name="Takami H."/>
            <person name="Oida H."/>
            <person name="Nishi S."/>
            <person name="Shimamura S."/>
            <person name="Suzuki Y."/>
            <person name="Inagaki F."/>
            <person name="Takai K."/>
            <person name="Nealson K.H."/>
            <person name="Horikoshi K."/>
        </authorList>
    </citation>
    <scope>NUCLEOTIDE SEQUENCE</scope>
</reference>
<evidence type="ECO:0000313" key="5">
    <source>
        <dbReference type="EMBL" id="BAL57551.1"/>
    </source>
</evidence>
<proteinExistence type="predicted"/>
<dbReference type="PANTHER" id="PTHR40447:SF1">
    <property type="entry name" value="ANAEROBIC SULFITE REDUCTASE SUBUNIT A"/>
    <property type="match status" value="1"/>
</dbReference>
<evidence type="ECO:0000256" key="2">
    <source>
        <dbReference type="ARBA" id="ARBA00023004"/>
    </source>
</evidence>
<feature type="domain" description="4Fe-4S ferredoxin-type" evidence="4">
    <location>
        <begin position="334"/>
        <end position="362"/>
    </location>
</feature>
<dbReference type="EMBL" id="AP011778">
    <property type="protein sequence ID" value="BAL57551.1"/>
    <property type="molecule type" value="Genomic_DNA"/>
</dbReference>
<dbReference type="Gene3D" id="1.10.1060.10">
    <property type="entry name" value="Alpha-helical ferredoxin"/>
    <property type="match status" value="1"/>
</dbReference>
<keyword evidence="3" id="KW-0411">Iron-sulfur</keyword>
<name>H5SN15_9BACT</name>
<dbReference type="Pfam" id="PF17179">
    <property type="entry name" value="Fer4_22"/>
    <property type="match status" value="1"/>
</dbReference>